<dbReference type="InterPro" id="IPR050874">
    <property type="entry name" value="Diverse_PLD-related"/>
</dbReference>
<dbReference type="OMA" id="WTHFIPN"/>
<dbReference type="EMBL" id="GL376592">
    <property type="status" value="NOT_ANNOTATED_CDS"/>
    <property type="molecule type" value="Genomic_DNA"/>
</dbReference>
<dbReference type="PANTHER" id="PTHR10185">
    <property type="entry name" value="PHOSPHOLIPASE D - RELATED"/>
    <property type="match status" value="1"/>
</dbReference>
<dbReference type="Proteomes" id="UP000019132">
    <property type="component" value="Unassembled WGS sequence"/>
</dbReference>
<dbReference type="Pfam" id="PF13091">
    <property type="entry name" value="PLDc_2"/>
    <property type="match status" value="1"/>
</dbReference>
<dbReference type="EnsemblProtists" id="PYU1_T010826">
    <property type="protein sequence ID" value="PYU1_T010826"/>
    <property type="gene ID" value="PYU1_G010803"/>
</dbReference>
<dbReference type="STRING" id="431595.K3X0S7"/>
<reference evidence="3" key="3">
    <citation type="submission" date="2015-02" db="UniProtKB">
        <authorList>
            <consortium name="EnsemblProtists"/>
        </authorList>
    </citation>
    <scope>IDENTIFICATION</scope>
    <source>
        <strain evidence="3">DAOM BR144</strain>
    </source>
</reference>
<dbReference type="Gene3D" id="3.30.870.10">
    <property type="entry name" value="Endonuclease Chain A"/>
    <property type="match status" value="2"/>
</dbReference>
<dbReference type="InterPro" id="IPR001736">
    <property type="entry name" value="PLipase_D/transphosphatidylase"/>
</dbReference>
<reference evidence="4" key="2">
    <citation type="submission" date="2010-04" db="EMBL/GenBank/DDBJ databases">
        <authorList>
            <person name="Buell R."/>
            <person name="Hamilton J."/>
            <person name="Hostetler J."/>
        </authorList>
    </citation>
    <scope>NUCLEOTIDE SEQUENCE [LARGE SCALE GENOMIC DNA]</scope>
    <source>
        <strain evidence="4">DAOM:BR144</strain>
    </source>
</reference>
<dbReference type="AlphaFoldDB" id="K3X0S7"/>
<dbReference type="InterPro" id="IPR032803">
    <property type="entry name" value="PLDc_3"/>
</dbReference>
<dbReference type="SUPFAM" id="SSF56024">
    <property type="entry name" value="Phospholipase D/nuclease"/>
    <property type="match status" value="2"/>
</dbReference>
<dbReference type="InParanoid" id="K3X0S7"/>
<evidence type="ECO:0000256" key="1">
    <source>
        <dbReference type="ARBA" id="ARBA00008664"/>
    </source>
</evidence>
<accession>K3X0S7</accession>
<sequence>MHEFGADRGLLLLKALHDAAARGVTLRILTAKESIGGDNSTGNSSLPEEVKGLVDAFPKQVEVHCWSATGWYGGGILHQKIWIFDKQHVYVGSANMDWKSLAQVMEVGVMMDHLPSSSLLLEDIQRLFDVWWLWASPELPVDTSTYFSDRFQSQLMVPSWSQFLPKHKRIPDPFVRARLEAHGNIEEQIKAHFGASPQQTHAHMFVAAAPLEATAAHSRAFDEDALVYTIRNATSRVSLSVMDFVPYSMYTLSTHAGSISWPALTDALLAGIYAKRGLHVRLLISQWQHSNRQMFPALALLQQQAALCAQFRDPCTGKLEIKVFHVPGWDNTTATALKEAKWPAYTRVNHAKYIVTDTRANIGTSNMEWGYFYTTAGASVNTDHEPTREALETLFNRNWDSSYAQPLNTTSVDASL</sequence>
<dbReference type="Pfam" id="PF13918">
    <property type="entry name" value="PLDc_3"/>
    <property type="match status" value="1"/>
</dbReference>
<feature type="domain" description="PLD phosphodiesterase" evidence="2">
    <location>
        <begin position="73"/>
        <end position="100"/>
    </location>
</feature>
<name>K3X0S7_GLOUD</name>
<keyword evidence="4" id="KW-1185">Reference proteome</keyword>
<proteinExistence type="inferred from homology"/>
<evidence type="ECO:0000313" key="4">
    <source>
        <dbReference type="Proteomes" id="UP000019132"/>
    </source>
</evidence>
<organism evidence="3 4">
    <name type="scientific">Globisporangium ultimum (strain ATCC 200006 / CBS 805.95 / DAOM BR144)</name>
    <name type="common">Pythium ultimum</name>
    <dbReference type="NCBI Taxonomy" id="431595"/>
    <lineage>
        <taxon>Eukaryota</taxon>
        <taxon>Sar</taxon>
        <taxon>Stramenopiles</taxon>
        <taxon>Oomycota</taxon>
        <taxon>Peronosporomycetes</taxon>
        <taxon>Pythiales</taxon>
        <taxon>Pythiaceae</taxon>
        <taxon>Globisporangium</taxon>
    </lineage>
</organism>
<evidence type="ECO:0000259" key="2">
    <source>
        <dbReference type="PROSITE" id="PS50035"/>
    </source>
</evidence>
<protein>
    <recommendedName>
        <fullName evidence="2">PLD phosphodiesterase domain-containing protein</fullName>
    </recommendedName>
</protein>
<feature type="domain" description="PLD phosphodiesterase" evidence="2">
    <location>
        <begin position="345"/>
        <end position="371"/>
    </location>
</feature>
<dbReference type="InterPro" id="IPR025202">
    <property type="entry name" value="PLD-like_dom"/>
</dbReference>
<dbReference type="HOGENOM" id="CLU_027021_4_0_1"/>
<dbReference type="CDD" id="cd09107">
    <property type="entry name" value="PLDc_vPLD3_4_5_like_2"/>
    <property type="match status" value="1"/>
</dbReference>
<dbReference type="eggNOG" id="KOG3603">
    <property type="taxonomic scope" value="Eukaryota"/>
</dbReference>
<dbReference type="SMART" id="SM00155">
    <property type="entry name" value="PLDc"/>
    <property type="match status" value="2"/>
</dbReference>
<dbReference type="VEuPathDB" id="FungiDB:PYU1_G010803"/>
<evidence type="ECO:0000313" key="3">
    <source>
        <dbReference type="EnsemblProtists" id="PYU1_T010826"/>
    </source>
</evidence>
<reference evidence="4" key="1">
    <citation type="journal article" date="2010" name="Genome Biol.">
        <title>Genome sequence of the necrotrophic plant pathogen Pythium ultimum reveals original pathogenicity mechanisms and effector repertoire.</title>
        <authorList>
            <person name="Levesque C.A."/>
            <person name="Brouwer H."/>
            <person name="Cano L."/>
            <person name="Hamilton J.P."/>
            <person name="Holt C."/>
            <person name="Huitema E."/>
            <person name="Raffaele S."/>
            <person name="Robideau G.P."/>
            <person name="Thines M."/>
            <person name="Win J."/>
            <person name="Zerillo M.M."/>
            <person name="Beakes G.W."/>
            <person name="Boore J.L."/>
            <person name="Busam D."/>
            <person name="Dumas B."/>
            <person name="Ferriera S."/>
            <person name="Fuerstenberg S.I."/>
            <person name="Gachon C.M."/>
            <person name="Gaulin E."/>
            <person name="Govers F."/>
            <person name="Grenville-Briggs L."/>
            <person name="Horner N."/>
            <person name="Hostetler J."/>
            <person name="Jiang R.H."/>
            <person name="Johnson J."/>
            <person name="Krajaejun T."/>
            <person name="Lin H."/>
            <person name="Meijer H.J."/>
            <person name="Moore B."/>
            <person name="Morris P."/>
            <person name="Phuntmart V."/>
            <person name="Puiu D."/>
            <person name="Shetty J."/>
            <person name="Stajich J.E."/>
            <person name="Tripathy S."/>
            <person name="Wawra S."/>
            <person name="van West P."/>
            <person name="Whitty B.R."/>
            <person name="Coutinho P.M."/>
            <person name="Henrissat B."/>
            <person name="Martin F."/>
            <person name="Thomas P.D."/>
            <person name="Tyler B.M."/>
            <person name="De Vries R.P."/>
            <person name="Kamoun S."/>
            <person name="Yandell M."/>
            <person name="Tisserat N."/>
            <person name="Buell C.R."/>
        </authorList>
    </citation>
    <scope>NUCLEOTIDE SEQUENCE</scope>
    <source>
        <strain evidence="4">DAOM:BR144</strain>
    </source>
</reference>
<dbReference type="GO" id="GO:0003824">
    <property type="term" value="F:catalytic activity"/>
    <property type="evidence" value="ECO:0007669"/>
    <property type="project" value="InterPro"/>
</dbReference>
<dbReference type="PROSITE" id="PS50035">
    <property type="entry name" value="PLD"/>
    <property type="match status" value="2"/>
</dbReference>
<dbReference type="PANTHER" id="PTHR10185:SF17">
    <property type="entry name" value="GM01519P-RELATED"/>
    <property type="match status" value="1"/>
</dbReference>
<comment type="similarity">
    <text evidence="1">Belongs to the phospholipase D family.</text>
</comment>